<organism evidence="1">
    <name type="scientific">Mycobacterium xenopi 4042</name>
    <dbReference type="NCBI Taxonomy" id="1299334"/>
    <lineage>
        <taxon>Bacteria</taxon>
        <taxon>Bacillati</taxon>
        <taxon>Actinomycetota</taxon>
        <taxon>Actinomycetes</taxon>
        <taxon>Mycobacteriales</taxon>
        <taxon>Mycobacteriaceae</taxon>
        <taxon>Mycobacterium</taxon>
    </lineage>
</organism>
<proteinExistence type="predicted"/>
<accession>X8CIY6</accession>
<dbReference type="PATRIC" id="fig|1299334.3.peg.3057"/>
<protein>
    <submittedName>
        <fullName evidence="1">Uncharacterized protein</fullName>
    </submittedName>
</protein>
<evidence type="ECO:0000313" key="1">
    <source>
        <dbReference type="EMBL" id="EUA56337.1"/>
    </source>
</evidence>
<gene>
    <name evidence="1" type="ORF">I553_3305</name>
</gene>
<dbReference type="EMBL" id="JAOB01000031">
    <property type="protein sequence ID" value="EUA56337.1"/>
    <property type="molecule type" value="Genomic_DNA"/>
</dbReference>
<name>X8CIY6_MYCXE</name>
<reference evidence="1" key="1">
    <citation type="submission" date="2014-01" db="EMBL/GenBank/DDBJ databases">
        <authorList>
            <person name="Brown-Elliot B."/>
            <person name="Wallace R."/>
            <person name="Lenaerts A."/>
            <person name="Ordway D."/>
            <person name="DeGroote M.A."/>
            <person name="Parker T."/>
            <person name="Sizemore C."/>
            <person name="Tallon L.J."/>
            <person name="Sadzewicz L.K."/>
            <person name="Sengamalay N."/>
            <person name="Fraser C.M."/>
            <person name="Hine E."/>
            <person name="Shefchek K.A."/>
            <person name="Das S.P."/>
            <person name="Tettelin H."/>
        </authorList>
    </citation>
    <scope>NUCLEOTIDE SEQUENCE [LARGE SCALE GENOMIC DNA]</scope>
    <source>
        <strain evidence="1">4042</strain>
    </source>
</reference>
<dbReference type="Gene3D" id="3.60.70.12">
    <property type="entry name" value="L-amino peptidase D-ALA esterase/amidase"/>
    <property type="match status" value="1"/>
</dbReference>
<dbReference type="AlphaFoldDB" id="X8CIY6"/>
<comment type="caution">
    <text evidence="1">The sequence shown here is derived from an EMBL/GenBank/DDBJ whole genome shotgun (WGS) entry which is preliminary data.</text>
</comment>
<sequence length="62" mass="6666">MPIVPGAVIFDLDVGDWAVGRRPNSGTRPVTRRCRGRRRTVGAGVGACAGVLKAVSARRRRH</sequence>